<accession>A0A849KEE2</accession>
<dbReference type="Proteomes" id="UP000552954">
    <property type="component" value="Unassembled WGS sequence"/>
</dbReference>
<feature type="transmembrane region" description="Helical" evidence="1">
    <location>
        <begin position="45"/>
        <end position="71"/>
    </location>
</feature>
<evidence type="ECO:0000256" key="1">
    <source>
        <dbReference type="SAM" id="Phobius"/>
    </source>
</evidence>
<protein>
    <recommendedName>
        <fullName evidence="4">GlsB/YeaQ/YmgE family stress response membrane protein</fullName>
    </recommendedName>
</protein>
<evidence type="ECO:0000313" key="3">
    <source>
        <dbReference type="Proteomes" id="UP000552954"/>
    </source>
</evidence>
<organism evidence="2 3">
    <name type="scientific">Ramlibacter montanisoli</name>
    <dbReference type="NCBI Taxonomy" id="2732512"/>
    <lineage>
        <taxon>Bacteria</taxon>
        <taxon>Pseudomonadati</taxon>
        <taxon>Pseudomonadota</taxon>
        <taxon>Betaproteobacteria</taxon>
        <taxon>Burkholderiales</taxon>
        <taxon>Comamonadaceae</taxon>
        <taxon>Ramlibacter</taxon>
    </lineage>
</organism>
<gene>
    <name evidence="2" type="ORF">HK415_07735</name>
</gene>
<evidence type="ECO:0008006" key="4">
    <source>
        <dbReference type="Google" id="ProtNLM"/>
    </source>
</evidence>
<keyword evidence="3" id="KW-1185">Reference proteome</keyword>
<evidence type="ECO:0000313" key="2">
    <source>
        <dbReference type="EMBL" id="NNU43071.1"/>
    </source>
</evidence>
<dbReference type="EMBL" id="JABFCS010000001">
    <property type="protein sequence ID" value="NNU43071.1"/>
    <property type="molecule type" value="Genomic_DNA"/>
</dbReference>
<keyword evidence="1" id="KW-1133">Transmembrane helix</keyword>
<proteinExistence type="predicted"/>
<dbReference type="AlphaFoldDB" id="A0A849KEE2"/>
<keyword evidence="1" id="KW-0472">Membrane</keyword>
<comment type="caution">
    <text evidence="2">The sequence shown here is derived from an EMBL/GenBank/DDBJ whole genome shotgun (WGS) entry which is preliminary data.</text>
</comment>
<reference evidence="2 3" key="2">
    <citation type="submission" date="2020-06" db="EMBL/GenBank/DDBJ databases">
        <title>Ramlibacter rhizophilus sp. nov., isolated from rhizosphere soil of national flower Mugunghwa from South Korea.</title>
        <authorList>
            <person name="Zheng-Fei Y."/>
            <person name="Huan T."/>
        </authorList>
    </citation>
    <scope>NUCLEOTIDE SEQUENCE [LARGE SCALE GENOMIC DNA]</scope>
    <source>
        <strain evidence="2 3">B156</strain>
    </source>
</reference>
<name>A0A849KEE2_9BURK</name>
<sequence length="91" mass="9330">MGAVLGWLAGTLMGSTGKVQRLEEVLVGVFGAFIGGEFVVDLLRSAAPAPGFSVAALGMGILGAVVMLTLLKMMRGAVGPLRSGKSRTVRR</sequence>
<keyword evidence="1" id="KW-0812">Transmembrane</keyword>
<reference evidence="2 3" key="1">
    <citation type="submission" date="2020-05" db="EMBL/GenBank/DDBJ databases">
        <authorList>
            <person name="Khan S.A."/>
            <person name="Jeon C.O."/>
            <person name="Chun B.H."/>
        </authorList>
    </citation>
    <scope>NUCLEOTIDE SEQUENCE [LARGE SCALE GENOMIC DNA]</scope>
    <source>
        <strain evidence="2 3">B156</strain>
    </source>
</reference>